<dbReference type="EMBL" id="CP108253">
    <property type="protein sequence ID" value="WTU39110.1"/>
    <property type="molecule type" value="Genomic_DNA"/>
</dbReference>
<sequence length="371" mass="39741">MPGSELPGTDVLPPGPLRTLTVELHGLHRKAGLPSARLVEAWVKADRGCAATVSHTTFRTMLHGTTLVSWIKWASVVRVLAANAVTLPDRDTQIERFHALWLDATSAPAGSPAPPVGPQIGAPPVGPQNGPTAARAVSHPLLPVQELSYPQMARQLCMPVYIAVDAPSPPGIRDRQFDNVLGVLHDQLASAPRIAELAHVCVVAFSAQPYVVVELTDVSDLIRMPKVVCIGEADYAASFTLLRERMEADVAALGDQGWAVRRPLVLLLSNGTPKDDSWRAALRRLVDHRHRSRPHIIGYGFSPAAMSFVTQVATLAAFQADLNGSGTVPGGELVAAVGRMLNSMVASAHTRPLTLPEAPAEYRSIPVEYLD</sequence>
<evidence type="ECO:0000313" key="2">
    <source>
        <dbReference type="EMBL" id="WTU39110.1"/>
    </source>
</evidence>
<gene>
    <name evidence="2" type="ORF">OHV25_05710</name>
</gene>
<organism evidence="2">
    <name type="scientific">Streptomyces sp. NBC_00060</name>
    <dbReference type="NCBI Taxonomy" id="2975636"/>
    <lineage>
        <taxon>Bacteria</taxon>
        <taxon>Bacillati</taxon>
        <taxon>Actinomycetota</taxon>
        <taxon>Actinomycetes</taxon>
        <taxon>Kitasatosporales</taxon>
        <taxon>Streptomycetaceae</taxon>
        <taxon>Streptomyces</taxon>
    </lineage>
</organism>
<reference evidence="2" key="1">
    <citation type="submission" date="2022-10" db="EMBL/GenBank/DDBJ databases">
        <title>The complete genomes of actinobacterial strains from the NBC collection.</title>
        <authorList>
            <person name="Joergensen T.S."/>
            <person name="Alvarez Arevalo M."/>
            <person name="Sterndorff E.B."/>
            <person name="Faurdal D."/>
            <person name="Vuksanovic O."/>
            <person name="Mourched A.-S."/>
            <person name="Charusanti P."/>
            <person name="Shaw S."/>
            <person name="Blin K."/>
            <person name="Weber T."/>
        </authorList>
    </citation>
    <scope>NUCLEOTIDE SEQUENCE</scope>
    <source>
        <strain evidence="2">NBC_00060</strain>
    </source>
</reference>
<protein>
    <recommendedName>
        <fullName evidence="3">VWA domain-containing protein</fullName>
    </recommendedName>
</protein>
<feature type="region of interest" description="Disordered" evidence="1">
    <location>
        <begin position="108"/>
        <end position="134"/>
    </location>
</feature>
<evidence type="ECO:0008006" key="3">
    <source>
        <dbReference type="Google" id="ProtNLM"/>
    </source>
</evidence>
<evidence type="ECO:0000256" key="1">
    <source>
        <dbReference type="SAM" id="MobiDB-lite"/>
    </source>
</evidence>
<name>A0AAU2GVD0_9ACTN</name>
<accession>A0AAU2GVD0</accession>
<dbReference type="AlphaFoldDB" id="A0AAU2GVD0"/>
<proteinExistence type="predicted"/>